<protein>
    <recommendedName>
        <fullName evidence="3">Zn(2)-C6 fungal-type domain-containing protein</fullName>
    </recommendedName>
</protein>
<keyword evidence="5" id="KW-1185">Reference proteome</keyword>
<keyword evidence="1" id="KW-0539">Nucleus</keyword>
<reference evidence="4 5" key="2">
    <citation type="journal article" date="2013" name="PLoS Genet.">
        <title>Comparative genome structure, secondary metabolite, and effector coding capacity across Cochliobolus pathogens.</title>
        <authorList>
            <person name="Condon B.J."/>
            <person name="Leng Y."/>
            <person name="Wu D."/>
            <person name="Bushley K.E."/>
            <person name="Ohm R.A."/>
            <person name="Otillar R."/>
            <person name="Martin J."/>
            <person name="Schackwitz W."/>
            <person name="Grimwood J."/>
            <person name="MohdZainudin N."/>
            <person name="Xue C."/>
            <person name="Wang R."/>
            <person name="Manning V.A."/>
            <person name="Dhillon B."/>
            <person name="Tu Z.J."/>
            <person name="Steffenson B.J."/>
            <person name="Salamov A."/>
            <person name="Sun H."/>
            <person name="Lowry S."/>
            <person name="LaButti K."/>
            <person name="Han J."/>
            <person name="Copeland A."/>
            <person name="Lindquist E."/>
            <person name="Barry K."/>
            <person name="Schmutz J."/>
            <person name="Baker S.E."/>
            <person name="Ciuffetti L.M."/>
            <person name="Grigoriev I.V."/>
            <person name="Zhong S."/>
            <person name="Turgeon B.G."/>
        </authorList>
    </citation>
    <scope>NUCLEOTIDE SEQUENCE [LARGE SCALE GENOMIC DNA]</scope>
    <source>
        <strain evidence="5">28A</strain>
    </source>
</reference>
<dbReference type="SUPFAM" id="SSF57701">
    <property type="entry name" value="Zn2/Cys6 DNA-binding domain"/>
    <property type="match status" value="1"/>
</dbReference>
<dbReference type="Proteomes" id="UP000016935">
    <property type="component" value="Unassembled WGS sequence"/>
</dbReference>
<reference evidence="4 5" key="1">
    <citation type="journal article" date="2012" name="PLoS Pathog.">
        <title>Diverse lifestyles and strategies of plant pathogenesis encoded in the genomes of eighteen Dothideomycetes fungi.</title>
        <authorList>
            <person name="Ohm R.A."/>
            <person name="Feau N."/>
            <person name="Henrissat B."/>
            <person name="Schoch C.L."/>
            <person name="Horwitz B.A."/>
            <person name="Barry K.W."/>
            <person name="Condon B.J."/>
            <person name="Copeland A.C."/>
            <person name="Dhillon B."/>
            <person name="Glaser F."/>
            <person name="Hesse C.N."/>
            <person name="Kosti I."/>
            <person name="LaButti K."/>
            <person name="Lindquist E.A."/>
            <person name="Lucas S."/>
            <person name="Salamov A.A."/>
            <person name="Bradshaw R.E."/>
            <person name="Ciuffetti L."/>
            <person name="Hamelin R.C."/>
            <person name="Kema G.H.J."/>
            <person name="Lawrence C."/>
            <person name="Scott J.A."/>
            <person name="Spatafora J.W."/>
            <person name="Turgeon B.G."/>
            <person name="de Wit P.J.G.M."/>
            <person name="Zhong S."/>
            <person name="Goodwin S.B."/>
            <person name="Grigoriev I.V."/>
        </authorList>
    </citation>
    <scope>NUCLEOTIDE SEQUENCE [LARGE SCALE GENOMIC DNA]</scope>
    <source>
        <strain evidence="5">28A</strain>
    </source>
</reference>
<dbReference type="Gene3D" id="4.10.240.10">
    <property type="entry name" value="Zn(2)-C6 fungal-type DNA-binding domain"/>
    <property type="match status" value="1"/>
</dbReference>
<dbReference type="GeneID" id="19401914"/>
<dbReference type="EMBL" id="KB908482">
    <property type="protein sequence ID" value="EOA90862.1"/>
    <property type="molecule type" value="Genomic_DNA"/>
</dbReference>
<dbReference type="CDD" id="cd00067">
    <property type="entry name" value="GAL4"/>
    <property type="match status" value="1"/>
</dbReference>
<dbReference type="STRING" id="671987.R0KSS8"/>
<dbReference type="PANTHER" id="PTHR47785">
    <property type="entry name" value="ZN(II)2CYS6 TRANSCRIPTION FACTOR (EUROFUNG)-RELATED-RELATED"/>
    <property type="match status" value="1"/>
</dbReference>
<dbReference type="Pfam" id="PF00172">
    <property type="entry name" value="Zn_clus"/>
    <property type="match status" value="1"/>
</dbReference>
<dbReference type="InterPro" id="IPR036864">
    <property type="entry name" value="Zn2-C6_fun-type_DNA-bd_sf"/>
</dbReference>
<feature type="region of interest" description="Disordered" evidence="2">
    <location>
        <begin position="1"/>
        <end position="24"/>
    </location>
</feature>
<dbReference type="AlphaFoldDB" id="R0KSS8"/>
<evidence type="ECO:0000259" key="3">
    <source>
        <dbReference type="PROSITE" id="PS50048"/>
    </source>
</evidence>
<gene>
    <name evidence="4" type="ORF">SETTUDRAFT_182384</name>
</gene>
<dbReference type="SMART" id="SM00066">
    <property type="entry name" value="GAL4"/>
    <property type="match status" value="1"/>
</dbReference>
<organism evidence="4 5">
    <name type="scientific">Exserohilum turcicum (strain 28A)</name>
    <name type="common">Northern leaf blight fungus</name>
    <name type="synonym">Setosphaeria turcica</name>
    <dbReference type="NCBI Taxonomy" id="671987"/>
    <lineage>
        <taxon>Eukaryota</taxon>
        <taxon>Fungi</taxon>
        <taxon>Dikarya</taxon>
        <taxon>Ascomycota</taxon>
        <taxon>Pezizomycotina</taxon>
        <taxon>Dothideomycetes</taxon>
        <taxon>Pleosporomycetidae</taxon>
        <taxon>Pleosporales</taxon>
        <taxon>Pleosporineae</taxon>
        <taxon>Pleosporaceae</taxon>
        <taxon>Exserohilum</taxon>
    </lineage>
</organism>
<feature type="domain" description="Zn(2)-C6 fungal-type" evidence="3">
    <location>
        <begin position="32"/>
        <end position="61"/>
    </location>
</feature>
<dbReference type="OrthoDB" id="3694945at2759"/>
<dbReference type="InterPro" id="IPR001138">
    <property type="entry name" value="Zn2Cys6_DnaBD"/>
</dbReference>
<sequence>MSLLSAPDARDQNSSSANEEPFRTSKARVSAACQECRNRKVRCDGARPCMGCQHNRIECVYGDTKPSKQERALIRIHDTLAIMSKDLRDARGEIERLSRGDPLSHFVPLDLGQESGAKSFSREELHQLSKSYIEHAHPLHPFFDKPQHMCNEFINNPFLQRGIINPCLRNVHVLFFFALGSCQSVAKNTCRSSTMPGIAYYSCAKAILKYKLGERNIPVAQALTLAALYMNQNGMLHDSLTYLYNARDIYIDVVKTNTSLSDEAKRSFWIYWELKCGIDNYSNWASDPLRNHLNTLVPEKNVERSPERVYWNKIALRILLDGLRDSARLHLSTKIEMDEKDLCDSVRPHLPTAPRYVPTTREMDEKDLCGFVHLANEHIGMLEVWRSNLVPQLTWKDTEPPSTDPIKASLQAEYYEGAAALLRPYLDIAVHAMRYNADSVSKELSEGQQGILKVLFDWEKHALSSMVCFDRVGTASDSKYEMYQSTGGSSVISSNPVNTLHAKFKNVFLLRALRFSAIHPWIAEQTRLTDEKVDKLHRYTIKSLSSFRPGHRTLTRDLEALNRLQSLGDSVPWMDLVSAYE</sequence>
<evidence type="ECO:0000313" key="4">
    <source>
        <dbReference type="EMBL" id="EOA90862.1"/>
    </source>
</evidence>
<dbReference type="RefSeq" id="XP_008021576.1">
    <property type="nucleotide sequence ID" value="XM_008023385.1"/>
</dbReference>
<dbReference type="InterPro" id="IPR053181">
    <property type="entry name" value="EcdB-like_regulator"/>
</dbReference>
<evidence type="ECO:0000256" key="2">
    <source>
        <dbReference type="SAM" id="MobiDB-lite"/>
    </source>
</evidence>
<dbReference type="HOGENOM" id="CLU_555464_0_0_1"/>
<dbReference type="GO" id="GO:0008270">
    <property type="term" value="F:zinc ion binding"/>
    <property type="evidence" value="ECO:0007669"/>
    <property type="project" value="InterPro"/>
</dbReference>
<dbReference type="eggNOG" id="ENOG502QT5J">
    <property type="taxonomic scope" value="Eukaryota"/>
</dbReference>
<evidence type="ECO:0000256" key="1">
    <source>
        <dbReference type="ARBA" id="ARBA00023242"/>
    </source>
</evidence>
<dbReference type="PROSITE" id="PS00463">
    <property type="entry name" value="ZN2_CY6_FUNGAL_1"/>
    <property type="match status" value="1"/>
</dbReference>
<dbReference type="PROSITE" id="PS50048">
    <property type="entry name" value="ZN2_CY6_FUNGAL_2"/>
    <property type="match status" value="1"/>
</dbReference>
<accession>R0KSS8</accession>
<proteinExistence type="predicted"/>
<evidence type="ECO:0000313" key="5">
    <source>
        <dbReference type="Proteomes" id="UP000016935"/>
    </source>
</evidence>
<dbReference type="CDD" id="cd12148">
    <property type="entry name" value="fungal_TF_MHR"/>
    <property type="match status" value="1"/>
</dbReference>
<dbReference type="PANTHER" id="PTHR47785:SF4">
    <property type="entry name" value="ZN(II)2CYS6 TRANSCRIPTION FACTOR (EUROFUNG)"/>
    <property type="match status" value="1"/>
</dbReference>
<name>R0KSS8_EXST2</name>
<dbReference type="GO" id="GO:0000981">
    <property type="term" value="F:DNA-binding transcription factor activity, RNA polymerase II-specific"/>
    <property type="evidence" value="ECO:0007669"/>
    <property type="project" value="InterPro"/>
</dbReference>